<evidence type="ECO:0000256" key="2">
    <source>
        <dbReference type="ARBA" id="ARBA00022692"/>
    </source>
</evidence>
<gene>
    <name evidence="8" type="ORF">BSTOLATCC_MIC12987</name>
</gene>
<proteinExistence type="predicted"/>
<feature type="transmembrane region" description="Helical" evidence="5">
    <location>
        <begin position="895"/>
        <end position="917"/>
    </location>
</feature>
<comment type="subcellular location">
    <subcellularLocation>
        <location evidence="1">Membrane</location>
    </subcellularLocation>
</comment>
<dbReference type="Pfam" id="PF01094">
    <property type="entry name" value="ANF_receptor"/>
    <property type="match status" value="1"/>
</dbReference>
<reference evidence="8" key="1">
    <citation type="submission" date="2021-09" db="EMBL/GenBank/DDBJ databases">
        <authorList>
            <consortium name="AG Swart"/>
            <person name="Singh M."/>
            <person name="Singh A."/>
            <person name="Seah K."/>
            <person name="Emmerich C."/>
        </authorList>
    </citation>
    <scope>NUCLEOTIDE SEQUENCE</scope>
    <source>
        <strain evidence="8">ATCC30299</strain>
    </source>
</reference>
<feature type="transmembrane region" description="Helical" evidence="5">
    <location>
        <begin position="1038"/>
        <end position="1059"/>
    </location>
</feature>
<protein>
    <recommendedName>
        <fullName evidence="7">Receptor ligand binding region domain-containing protein</fullName>
    </recommendedName>
</protein>
<evidence type="ECO:0000256" key="3">
    <source>
        <dbReference type="ARBA" id="ARBA00022989"/>
    </source>
</evidence>
<dbReference type="Gene3D" id="3.40.50.2300">
    <property type="match status" value="3"/>
</dbReference>
<evidence type="ECO:0000256" key="6">
    <source>
        <dbReference type="SAM" id="SignalP"/>
    </source>
</evidence>
<dbReference type="EMBL" id="CAJZBQ010000013">
    <property type="protein sequence ID" value="CAG9315213.1"/>
    <property type="molecule type" value="Genomic_DNA"/>
</dbReference>
<evidence type="ECO:0000256" key="4">
    <source>
        <dbReference type="ARBA" id="ARBA00023136"/>
    </source>
</evidence>
<feature type="transmembrane region" description="Helical" evidence="5">
    <location>
        <begin position="946"/>
        <end position="969"/>
    </location>
</feature>
<dbReference type="SUPFAM" id="SSF53822">
    <property type="entry name" value="Periplasmic binding protein-like I"/>
    <property type="match status" value="1"/>
</dbReference>
<dbReference type="PANTHER" id="PTHR30483:SF6">
    <property type="entry name" value="PERIPLASMIC BINDING PROTEIN OF ABC TRANSPORTER FOR NATURAL AMINO ACIDS"/>
    <property type="match status" value="1"/>
</dbReference>
<keyword evidence="3 5" id="KW-1133">Transmembrane helix</keyword>
<dbReference type="PANTHER" id="PTHR30483">
    <property type="entry name" value="LEUCINE-SPECIFIC-BINDING PROTEIN"/>
    <property type="match status" value="1"/>
</dbReference>
<dbReference type="InterPro" id="IPR028082">
    <property type="entry name" value="Peripla_BP_I"/>
</dbReference>
<feature type="transmembrane region" description="Helical" evidence="5">
    <location>
        <begin position="801"/>
        <end position="819"/>
    </location>
</feature>
<name>A0AAU9IMC5_9CILI</name>
<dbReference type="GO" id="GO:0016020">
    <property type="term" value="C:membrane"/>
    <property type="evidence" value="ECO:0007669"/>
    <property type="project" value="UniProtKB-SubCell"/>
</dbReference>
<dbReference type="Proteomes" id="UP001162131">
    <property type="component" value="Unassembled WGS sequence"/>
</dbReference>
<dbReference type="InterPro" id="IPR051010">
    <property type="entry name" value="BCAA_transport"/>
</dbReference>
<feature type="chain" id="PRO_5043437507" description="Receptor ligand binding region domain-containing protein" evidence="6">
    <location>
        <begin position="20"/>
        <end position="1140"/>
    </location>
</feature>
<evidence type="ECO:0000313" key="9">
    <source>
        <dbReference type="Proteomes" id="UP001162131"/>
    </source>
</evidence>
<keyword evidence="4 5" id="KW-0472">Membrane</keyword>
<evidence type="ECO:0000313" key="8">
    <source>
        <dbReference type="EMBL" id="CAG9315213.1"/>
    </source>
</evidence>
<feature type="signal peptide" evidence="6">
    <location>
        <begin position="1"/>
        <end position="19"/>
    </location>
</feature>
<sequence length="1140" mass="127856">MNAIKACLWFMVMLSISLAETLNLILFHNDTTSAAAFKILQENQSLFSYDQYSATNIEEVSSLLDSLEDPKILIDLANDVVNHYYLSQLCEKQKTIHLIVEDNLDYLADWTFSGSSSRAHYLEALKNLFGYFNWSQGIIFNSNQNSYIKDYLLNFSKDFKSVIIEPNSNIIDIVGRIAVPLGSTMYYIFGDEVDSSAIQEALIEKNLDAIGNGIILGKESYFDAIIDGSLIISEIGQESAISKEIYISNAILQIISIIDASLSSIDSSYQVKKALEKSCFNHFCQNTFSLVNFQKELRTIVGNFTSSSISISQKIFFPGNTTTPPVSEKKTLPISINAGTTNYGQASFATLPIYARGTSMAIKMINEGLGIIENFKMSLFVYDCGATFYDSTYGYNCFLKDIDKFGLGAVSSYTSGVTMGSLKTFKLLNISVPIVGAVTSSSALNSTSVYPWFSRAQVSDSNLASQMPNLLKALGWQSFAVLYQNETWGTSSYLALKEVADDAGLTIVYTAVIPPGLNRDGIGNYSYVLQGILDSNARLVVEFMYDDLLGYTLEKFYDLGARNGDLIFFSAISAALIDIGAKNDTYRYKRLAIGCPMLVFQSPVWMGTLGKSIYNNLKNDYQTTPSDLSCNFFDSAFLIANALDFMINRGQDYTDGYKLNYTIRNIKITGCSGTLAISQGSNDREMDSMSIDSNQIINNNLVVYHIGLYSPYSTQYLSISQPFYYDNQNTTIKPSDLRNQNGNCPFPDSEIRTFYDGRYLVFGICFSIALVTSIITFYIWKRWWNVKIEDMKAKEEISLQDFIVGATIAIEFFQFSSMGPDYGSINSFLSGIGETLSLDLGNFVKLSNGVFWAICDVILALSMAWIILCITVFYRLDEKYNHVFIFRTLGQLADYLMPILGNLCFIPFVSVLLDVFVCDESIGNHFTDSFLSKDCYQFCWKGDHVIYAILSGIAILTYEPLAVFCRPLWQEFQSVLHVKTLPLFLMAKTIIQITLIVMNKTVKRAEAATHGFLFLLVLLIYVIFIFKNKPYNYPRFSWWQGVSIIGVIWLGLMTTIDILVKSKSFPWIALVIGGWVIIVSVGVYVQKKKYPSLLFRKKGKDTSTLFKFAFQFGNSSKLRAKELNKFSTSKVMPSTLTVNN</sequence>
<organism evidence="8 9">
    <name type="scientific">Blepharisma stoltei</name>
    <dbReference type="NCBI Taxonomy" id="1481888"/>
    <lineage>
        <taxon>Eukaryota</taxon>
        <taxon>Sar</taxon>
        <taxon>Alveolata</taxon>
        <taxon>Ciliophora</taxon>
        <taxon>Postciliodesmatophora</taxon>
        <taxon>Heterotrichea</taxon>
        <taxon>Heterotrichida</taxon>
        <taxon>Blepharismidae</taxon>
        <taxon>Blepharisma</taxon>
    </lineage>
</organism>
<evidence type="ECO:0000256" key="1">
    <source>
        <dbReference type="ARBA" id="ARBA00004370"/>
    </source>
</evidence>
<dbReference type="AlphaFoldDB" id="A0AAU9IMC5"/>
<feature type="domain" description="Receptor ligand binding region" evidence="7">
    <location>
        <begin position="360"/>
        <end position="680"/>
    </location>
</feature>
<feature type="transmembrane region" description="Helical" evidence="5">
    <location>
        <begin position="850"/>
        <end position="874"/>
    </location>
</feature>
<keyword evidence="9" id="KW-1185">Reference proteome</keyword>
<feature type="transmembrane region" description="Helical" evidence="5">
    <location>
        <begin position="1007"/>
        <end position="1026"/>
    </location>
</feature>
<keyword evidence="6" id="KW-0732">Signal</keyword>
<evidence type="ECO:0000256" key="5">
    <source>
        <dbReference type="SAM" id="Phobius"/>
    </source>
</evidence>
<feature type="transmembrane region" description="Helical" evidence="5">
    <location>
        <begin position="759"/>
        <end position="780"/>
    </location>
</feature>
<accession>A0AAU9IMC5</accession>
<dbReference type="InterPro" id="IPR001828">
    <property type="entry name" value="ANF_lig-bd_rcpt"/>
</dbReference>
<keyword evidence="2 5" id="KW-0812">Transmembrane</keyword>
<comment type="caution">
    <text evidence="8">The sequence shown here is derived from an EMBL/GenBank/DDBJ whole genome shotgun (WGS) entry which is preliminary data.</text>
</comment>
<feature type="transmembrane region" description="Helical" evidence="5">
    <location>
        <begin position="1065"/>
        <end position="1085"/>
    </location>
</feature>
<feature type="transmembrane region" description="Helical" evidence="5">
    <location>
        <begin position="981"/>
        <end position="1001"/>
    </location>
</feature>
<evidence type="ECO:0000259" key="7">
    <source>
        <dbReference type="Pfam" id="PF01094"/>
    </source>
</evidence>